<evidence type="ECO:0000313" key="1">
    <source>
        <dbReference type="EMBL" id="MBS2098271.1"/>
    </source>
</evidence>
<dbReference type="PANTHER" id="PTHR45661">
    <property type="entry name" value="SURFACE ANTIGEN"/>
    <property type="match status" value="1"/>
</dbReference>
<dbReference type="Pfam" id="PF13306">
    <property type="entry name" value="LRR_5"/>
    <property type="match status" value="5"/>
</dbReference>
<gene>
    <name evidence="1" type="ORF">KEM10_08260</name>
</gene>
<sequence length="1123" mass="124135">MINTLLRKLECRIFAILLLFNLAVPGLFAQYQLTSSDVEMDGGTIIRYKRTGISSIIIPNEIDGIQVTGIANSSTTGVFESKGLVEITLPSELKKIGTKAFYNNALASLSIPSNVTSIGTSAFAENKIQNLSIPQNVETISEDAFRSNELTMVDLKSNSNLRYIGKYAFGFNNLTQIVMPTSSYGSYDWKSSNGYLYAAGEAFNDFTRSYTLQSPGILNPEDLTISSSGIITAYHRKDLTIVIIPEEVNGTIVKGIADDILGVFASKGIENLELPSSIEYIGENAFWQNPIKTLILPSNLKDIGKFAFYNNNLQTLEIPSSVESIGEKAFYSNPLKEVKFEANSMLLSINSGAFYNTYLTQIQLPSSGRKLLVDWSGSENLMPGDYITDFESPYTARFATEVTDADVIMDGEGKILSCTASSPTGYLYIPELLDGQTVTGIADALDYESGVFYQKGIKRIFFPSTMEYIGDYAFTNNRLNMLDLPEGVKKVGISAFESSNITELIISPALESIEKKAFFKNDIVEIHIPTTLKSLGEEAFANNMITQISFDDNISLTNLNKGVFASNKIKNLTIPASIINIEESAFSYNLLTNVSFPEGLQNIGSQAFESNSLETLLLPSTLTTIGIRAFRDNQLTKLILPDGITSIGSSAFSSNELLIVQLSKGLNELPFNIFNYNNLSAVDIPAGIETIREGAFTNNKLETVNYEIGSALKLVEKNAFSDNPLISMELPIVDNPDFYGWTCASETFFPGEQVDKFTEELSWVIMHELSFEELKLNEDGYITNAIFDYSTYQHIIIPSVVNDVTIKGIYSQVFRLRGLRMVHLSEGIEYIGNDAFIDNKIKEINIPASVETIQDRAFSSNSIQKVTFEENCKLKKIGANAFQGISIILPTSAYSTYLGWRDRQYKYLEAGDVVESSGPYYLRYIHTLTEEDVTVDENGVLSRKYGSPSPSLNLIIPETIGGKTVKILNNKAYLKGEHLESLQLPAKLEEIGDEAFKDNVLKELTIPATVKQIGTYAFANNDLTNIIVREPSNLILIDEMAFSGNEQLVGIKLPETTVSDFEGWLGSNNQEYAIGEIINDFEASYSMAKPYTLQSSDFTLNAEGLITGCSLDFKLIRSIIIPE</sequence>
<reference evidence="1 2" key="1">
    <citation type="journal article" date="2015" name="Int. J. Syst. Evol. Microbiol.">
        <title>Carboxylicivirga linearis sp. nov., isolated from a sea cucumber culture pond.</title>
        <authorList>
            <person name="Wang F.Q."/>
            <person name="Zhou Y.X."/>
            <person name="Lin X.Z."/>
            <person name="Chen G.J."/>
            <person name="Du Z.J."/>
        </authorList>
    </citation>
    <scope>NUCLEOTIDE SEQUENCE [LARGE SCALE GENOMIC DNA]</scope>
    <source>
        <strain evidence="1 2">FB218</strain>
    </source>
</reference>
<evidence type="ECO:0000313" key="2">
    <source>
        <dbReference type="Proteomes" id="UP000708576"/>
    </source>
</evidence>
<protein>
    <submittedName>
        <fullName evidence="1">Leucine-rich repeat protein</fullName>
    </submittedName>
</protein>
<comment type="caution">
    <text evidence="1">The sequence shown here is derived from an EMBL/GenBank/DDBJ whole genome shotgun (WGS) entry which is preliminary data.</text>
</comment>
<dbReference type="SUPFAM" id="SSF52058">
    <property type="entry name" value="L domain-like"/>
    <property type="match status" value="3"/>
</dbReference>
<dbReference type="InterPro" id="IPR026906">
    <property type="entry name" value="LRR_5"/>
</dbReference>
<organism evidence="1 2">
    <name type="scientific">Carboxylicivirga linearis</name>
    <dbReference type="NCBI Taxonomy" id="1628157"/>
    <lineage>
        <taxon>Bacteria</taxon>
        <taxon>Pseudomonadati</taxon>
        <taxon>Bacteroidota</taxon>
        <taxon>Bacteroidia</taxon>
        <taxon>Marinilabiliales</taxon>
        <taxon>Marinilabiliaceae</taxon>
        <taxon>Carboxylicivirga</taxon>
    </lineage>
</organism>
<dbReference type="EMBL" id="JAGUCO010000004">
    <property type="protein sequence ID" value="MBS2098271.1"/>
    <property type="molecule type" value="Genomic_DNA"/>
</dbReference>
<proteinExistence type="predicted"/>
<keyword evidence="2" id="KW-1185">Reference proteome</keyword>
<dbReference type="RefSeq" id="WP_212215515.1">
    <property type="nucleotide sequence ID" value="NZ_JAGUCO010000004.1"/>
</dbReference>
<accession>A0ABS5JTN8</accession>
<dbReference type="InterPro" id="IPR053139">
    <property type="entry name" value="Surface_bspA-like"/>
</dbReference>
<dbReference type="InterPro" id="IPR032675">
    <property type="entry name" value="LRR_dom_sf"/>
</dbReference>
<dbReference type="Gene3D" id="3.80.10.10">
    <property type="entry name" value="Ribonuclease Inhibitor"/>
    <property type="match status" value="6"/>
</dbReference>
<dbReference type="Proteomes" id="UP000708576">
    <property type="component" value="Unassembled WGS sequence"/>
</dbReference>
<dbReference type="PANTHER" id="PTHR45661:SF3">
    <property type="entry name" value="IG-LIKE DOMAIN-CONTAINING PROTEIN"/>
    <property type="match status" value="1"/>
</dbReference>
<name>A0ABS5JTN8_9BACT</name>